<feature type="transmembrane region" description="Helical" evidence="1">
    <location>
        <begin position="160"/>
        <end position="181"/>
    </location>
</feature>
<keyword evidence="1" id="KW-0472">Membrane</keyword>
<proteinExistence type="predicted"/>
<feature type="transmembrane region" description="Helical" evidence="1">
    <location>
        <begin position="188"/>
        <end position="208"/>
    </location>
</feature>
<feature type="transmembrane region" description="Helical" evidence="1">
    <location>
        <begin position="346"/>
        <end position="368"/>
    </location>
</feature>
<keyword evidence="3" id="KW-1185">Reference proteome</keyword>
<feature type="transmembrane region" description="Helical" evidence="1">
    <location>
        <begin position="76"/>
        <end position="101"/>
    </location>
</feature>
<dbReference type="EMBL" id="BJFL01000033">
    <property type="protein sequence ID" value="GDY33062.1"/>
    <property type="molecule type" value="Genomic_DNA"/>
</dbReference>
<name>A0A4D4JCG9_9PSEU</name>
<dbReference type="AlphaFoldDB" id="A0A4D4JCG9"/>
<evidence type="ECO:0000313" key="2">
    <source>
        <dbReference type="EMBL" id="GDY33062.1"/>
    </source>
</evidence>
<gene>
    <name evidence="2" type="ORF">GTS_46950</name>
</gene>
<accession>A0A4D4JCG9</accession>
<feature type="transmembrane region" description="Helical" evidence="1">
    <location>
        <begin position="432"/>
        <end position="453"/>
    </location>
</feature>
<feature type="transmembrane region" description="Helical" evidence="1">
    <location>
        <begin position="127"/>
        <end position="154"/>
    </location>
</feature>
<protein>
    <submittedName>
        <fullName evidence="2">Exporter of polyketide antibiotics</fullName>
    </submittedName>
</protein>
<keyword evidence="1" id="KW-1133">Transmembrane helix</keyword>
<evidence type="ECO:0000256" key="1">
    <source>
        <dbReference type="SAM" id="Phobius"/>
    </source>
</evidence>
<feature type="transmembrane region" description="Helical" evidence="1">
    <location>
        <begin position="506"/>
        <end position="527"/>
    </location>
</feature>
<feature type="transmembrane region" description="Helical" evidence="1">
    <location>
        <begin position="397"/>
        <end position="420"/>
    </location>
</feature>
<feature type="transmembrane region" description="Helical" evidence="1">
    <location>
        <begin position="460"/>
        <end position="481"/>
    </location>
</feature>
<organism evidence="2 3">
    <name type="scientific">Gandjariella thermophila</name>
    <dbReference type="NCBI Taxonomy" id="1931992"/>
    <lineage>
        <taxon>Bacteria</taxon>
        <taxon>Bacillati</taxon>
        <taxon>Actinomycetota</taxon>
        <taxon>Actinomycetes</taxon>
        <taxon>Pseudonocardiales</taxon>
        <taxon>Pseudonocardiaceae</taxon>
        <taxon>Gandjariella</taxon>
    </lineage>
</organism>
<comment type="caution">
    <text evidence="2">The sequence shown here is derived from an EMBL/GenBank/DDBJ whole genome shotgun (WGS) entry which is preliminary data.</text>
</comment>
<dbReference type="RefSeq" id="WP_137816043.1">
    <property type="nucleotide sequence ID" value="NZ_BJFL01000033.1"/>
</dbReference>
<feature type="transmembrane region" description="Helical" evidence="1">
    <location>
        <begin position="20"/>
        <end position="44"/>
    </location>
</feature>
<dbReference type="OrthoDB" id="2014935at2"/>
<feature type="transmembrane region" description="Helical" evidence="1">
    <location>
        <begin position="300"/>
        <end position="326"/>
    </location>
</feature>
<sequence>MSALVGTGSLVRLALRRDRVLLPAWLAVFVLMAAGSAGATVGIYPTAASRAQAAASINDTPSLVALYGLVYDPTSLGAVALIKMIAFGAALVAVLSVVVVVRHTRAEEEAGRLELVGATVVGRHAPLAAALLVAVAANVVLGLVTAASLVAAGLPAPSSAAFGLAWAGVGIAFAAVAAVAAQVTESGRAAIGTACAVLGAAYVLRAIGDTSAASGSGPGWLSWLSPVGWGQQVRPYAGDRWWVLLLPAGFAAVLTAAAYALVLRRDHGGGLLPDRPGRPTTAPSLRGPLALAWRLQRGSLLGWTAGFVLLGVVFGNVASGVGRLVTSPQAREMISRLGGEHALTDAFMATELGFVGVLAAAFGVQAALRLRTEETALRAEPLLATPVRRLAWAGSHLTVALAGTAVLLAGAGLGAGLAHAAGTHDAGQVGRVLLGALVHAPAAWVVTGVVVAAFGLAPRLVVAGWVALVAFLLLGVLGPVFRLDQWAMDLSPFTHVPRLPGGELSATPLVCLVLVAAALVVVGLAGFRRRDIG</sequence>
<dbReference type="Proteomes" id="UP000298860">
    <property type="component" value="Unassembled WGS sequence"/>
</dbReference>
<reference evidence="3" key="1">
    <citation type="submission" date="2019-04" db="EMBL/GenBank/DDBJ databases">
        <title>Draft genome sequence of Pseudonocardiaceae bacterium SL3-2-4.</title>
        <authorList>
            <person name="Ningsih F."/>
            <person name="Yokota A."/>
            <person name="Sakai Y."/>
            <person name="Nanatani K."/>
            <person name="Yabe S."/>
            <person name="Oetari A."/>
            <person name="Sjamsuridzal W."/>
        </authorList>
    </citation>
    <scope>NUCLEOTIDE SEQUENCE [LARGE SCALE GENOMIC DNA]</scope>
    <source>
        <strain evidence="3">SL3-2-4</strain>
    </source>
</reference>
<feature type="transmembrane region" description="Helical" evidence="1">
    <location>
        <begin position="241"/>
        <end position="262"/>
    </location>
</feature>
<evidence type="ECO:0000313" key="3">
    <source>
        <dbReference type="Proteomes" id="UP000298860"/>
    </source>
</evidence>
<keyword evidence="1" id="KW-0812">Transmembrane</keyword>